<evidence type="ECO:0000313" key="4">
    <source>
        <dbReference type="EMBL" id="QJR35687.1"/>
    </source>
</evidence>
<evidence type="ECO:0000259" key="2">
    <source>
        <dbReference type="PROSITE" id="PS50110"/>
    </source>
</evidence>
<dbReference type="PANTHER" id="PTHR37299">
    <property type="entry name" value="TRANSCRIPTIONAL REGULATOR-RELATED"/>
    <property type="match status" value="1"/>
</dbReference>
<feature type="domain" description="HTH LytTR-type" evidence="3">
    <location>
        <begin position="154"/>
        <end position="250"/>
    </location>
</feature>
<dbReference type="PROSITE" id="PS50930">
    <property type="entry name" value="HTH_LYTTR"/>
    <property type="match status" value="1"/>
</dbReference>
<dbReference type="GO" id="GO:0000156">
    <property type="term" value="F:phosphorelay response regulator activity"/>
    <property type="evidence" value="ECO:0007669"/>
    <property type="project" value="InterPro"/>
</dbReference>
<dbReference type="SUPFAM" id="SSF52172">
    <property type="entry name" value="CheY-like"/>
    <property type="match status" value="1"/>
</dbReference>
<feature type="modified residue" description="4-aspartylphosphate" evidence="1">
    <location>
        <position position="54"/>
    </location>
</feature>
<keyword evidence="5" id="KW-1185">Reference proteome</keyword>
<evidence type="ECO:0000256" key="1">
    <source>
        <dbReference type="PROSITE-ProRule" id="PRU00169"/>
    </source>
</evidence>
<dbReference type="InterPro" id="IPR011006">
    <property type="entry name" value="CheY-like_superfamily"/>
</dbReference>
<sequence length="250" mass="28146">MISALIIDDEPPARRQLRRLLAAWSDIQVIGEADSAATAVQRIRASPPDLVFLDIALPDGTGIDVVESVGPLQMPLTVFVTAYDVHAVQAFALSALDYLLKPVEPERLHVALERARDRLRASAPNTPSAETLSQLSAVLGVAPTRFRRRWLVDDGRRQLFVRTDTIDWIEAIRHGVALYIGAERYELRLTLSHVKGQLDPEDFVQVNRSQIVNLRSVKEVQPWSHGDAHLVLQNGRRLSWSRRFRRASEQ</sequence>
<dbReference type="InterPro" id="IPR007492">
    <property type="entry name" value="LytTR_DNA-bd_dom"/>
</dbReference>
<reference evidence="4 5" key="1">
    <citation type="submission" date="2020-05" db="EMBL/GenBank/DDBJ databases">
        <title>Complete genome sequence of Gemmatimonas greenlandica TET16.</title>
        <authorList>
            <person name="Zeng Y."/>
        </authorList>
    </citation>
    <scope>NUCLEOTIDE SEQUENCE [LARGE SCALE GENOMIC DNA]</scope>
    <source>
        <strain evidence="4 5">TET16</strain>
    </source>
</reference>
<proteinExistence type="predicted"/>
<dbReference type="KEGG" id="ggr:HKW67_09270"/>
<dbReference type="Pfam" id="PF04397">
    <property type="entry name" value="LytTR"/>
    <property type="match status" value="1"/>
</dbReference>
<dbReference type="Gene3D" id="3.40.50.2300">
    <property type="match status" value="1"/>
</dbReference>
<feature type="domain" description="Response regulatory" evidence="2">
    <location>
        <begin position="3"/>
        <end position="116"/>
    </location>
</feature>
<dbReference type="PANTHER" id="PTHR37299:SF1">
    <property type="entry name" value="STAGE 0 SPORULATION PROTEIN A HOMOLOG"/>
    <property type="match status" value="1"/>
</dbReference>
<dbReference type="SMART" id="SM00850">
    <property type="entry name" value="LytTR"/>
    <property type="match status" value="1"/>
</dbReference>
<dbReference type="InterPro" id="IPR046947">
    <property type="entry name" value="LytR-like"/>
</dbReference>
<gene>
    <name evidence="4" type="ORF">HKW67_09270</name>
</gene>
<organism evidence="4 5">
    <name type="scientific">Gemmatimonas groenlandica</name>
    <dbReference type="NCBI Taxonomy" id="2732249"/>
    <lineage>
        <taxon>Bacteria</taxon>
        <taxon>Pseudomonadati</taxon>
        <taxon>Gemmatimonadota</taxon>
        <taxon>Gemmatimonadia</taxon>
        <taxon>Gemmatimonadales</taxon>
        <taxon>Gemmatimonadaceae</taxon>
        <taxon>Gemmatimonas</taxon>
    </lineage>
</organism>
<dbReference type="PROSITE" id="PS50110">
    <property type="entry name" value="RESPONSE_REGULATORY"/>
    <property type="match status" value="1"/>
</dbReference>
<dbReference type="EMBL" id="CP053085">
    <property type="protein sequence ID" value="QJR35687.1"/>
    <property type="molecule type" value="Genomic_DNA"/>
</dbReference>
<keyword evidence="1" id="KW-0597">Phosphoprotein</keyword>
<dbReference type="RefSeq" id="WP_171225118.1">
    <property type="nucleotide sequence ID" value="NZ_CP053085.1"/>
</dbReference>
<name>A0A6M4IQB7_9BACT</name>
<dbReference type="Pfam" id="PF00072">
    <property type="entry name" value="Response_reg"/>
    <property type="match status" value="1"/>
</dbReference>
<dbReference type="GO" id="GO:0003677">
    <property type="term" value="F:DNA binding"/>
    <property type="evidence" value="ECO:0007669"/>
    <property type="project" value="InterPro"/>
</dbReference>
<evidence type="ECO:0000313" key="5">
    <source>
        <dbReference type="Proteomes" id="UP000500938"/>
    </source>
</evidence>
<dbReference type="InterPro" id="IPR001789">
    <property type="entry name" value="Sig_transdc_resp-reg_receiver"/>
</dbReference>
<dbReference type="SMART" id="SM00448">
    <property type="entry name" value="REC"/>
    <property type="match status" value="1"/>
</dbReference>
<dbReference type="AlphaFoldDB" id="A0A6M4IQB7"/>
<dbReference type="Gene3D" id="2.40.50.1020">
    <property type="entry name" value="LytTr DNA-binding domain"/>
    <property type="match status" value="1"/>
</dbReference>
<protein>
    <submittedName>
        <fullName evidence="4">Response regulator transcription factor</fullName>
    </submittedName>
</protein>
<evidence type="ECO:0000259" key="3">
    <source>
        <dbReference type="PROSITE" id="PS50930"/>
    </source>
</evidence>
<accession>A0A6M4IQB7</accession>
<dbReference type="Proteomes" id="UP000500938">
    <property type="component" value="Chromosome"/>
</dbReference>